<accession>A0A1E5GX66</accession>
<protein>
    <submittedName>
        <fullName evidence="2">GNAT family N-acetyltransferase</fullName>
    </submittedName>
</protein>
<reference evidence="3" key="1">
    <citation type="submission" date="2016-09" db="EMBL/GenBank/DDBJ databases">
        <authorList>
            <person name="Gulvik C.A."/>
        </authorList>
    </citation>
    <scope>NUCLEOTIDE SEQUENCE [LARGE SCALE GENOMIC DNA]</scope>
    <source>
        <strain evidence="3">LMG 26306</strain>
    </source>
</reference>
<feature type="domain" description="N-acetyltransferase" evidence="1">
    <location>
        <begin position="18"/>
        <end position="180"/>
    </location>
</feature>
<comment type="caution">
    <text evidence="2">The sequence shown here is derived from an EMBL/GenBank/DDBJ whole genome shotgun (WGS) entry which is preliminary data.</text>
</comment>
<dbReference type="InterPro" id="IPR051531">
    <property type="entry name" value="N-acetyltransferase"/>
</dbReference>
<evidence type="ECO:0000313" key="3">
    <source>
        <dbReference type="Proteomes" id="UP000094764"/>
    </source>
</evidence>
<proteinExistence type="predicted"/>
<dbReference type="PROSITE" id="PS51186">
    <property type="entry name" value="GNAT"/>
    <property type="match status" value="1"/>
</dbReference>
<evidence type="ECO:0000259" key="1">
    <source>
        <dbReference type="PROSITE" id="PS51186"/>
    </source>
</evidence>
<dbReference type="InterPro" id="IPR000182">
    <property type="entry name" value="GNAT_dom"/>
</dbReference>
<dbReference type="InterPro" id="IPR016181">
    <property type="entry name" value="Acyl_CoA_acyltransferase"/>
</dbReference>
<dbReference type="PANTHER" id="PTHR43792:SF1">
    <property type="entry name" value="N-ACETYLTRANSFERASE DOMAIN-CONTAINING PROTEIN"/>
    <property type="match status" value="1"/>
</dbReference>
<dbReference type="SUPFAM" id="SSF55729">
    <property type="entry name" value="Acyl-CoA N-acyltransferases (Nat)"/>
    <property type="match status" value="1"/>
</dbReference>
<dbReference type="Gene3D" id="3.40.630.30">
    <property type="match status" value="1"/>
</dbReference>
<dbReference type="Proteomes" id="UP000094764">
    <property type="component" value="Unassembled WGS sequence"/>
</dbReference>
<dbReference type="EMBL" id="MIKB01000012">
    <property type="protein sequence ID" value="OEG17318.1"/>
    <property type="molecule type" value="Genomic_DNA"/>
</dbReference>
<dbReference type="AlphaFoldDB" id="A0A1E5GX66"/>
<dbReference type="STRING" id="903983.BCR23_03495"/>
<name>A0A1E5GX66_9ENTE</name>
<gene>
    <name evidence="2" type="ORF">BCR23_03495</name>
</gene>
<keyword evidence="3" id="KW-1185">Reference proteome</keyword>
<dbReference type="GO" id="GO:0016747">
    <property type="term" value="F:acyltransferase activity, transferring groups other than amino-acyl groups"/>
    <property type="evidence" value="ECO:0007669"/>
    <property type="project" value="InterPro"/>
</dbReference>
<sequence length="181" mass="21043">MLNPENNEGTKIIENEQLYLREFTSDDFDDLCQILEDKETMYAYEAPFTKEKVKDWLTWNMTSYKENGFGLWAIIDQTSHAFVGQCGIVYSDVESESLLEIGYLVNKRYWNRGYASSASQLCLTYAKHELHAKRIHSIIRDNNSASQKVAEKNGMTIIHEFDKDYSGQAIRHFVYSIDLNK</sequence>
<organism evidence="2 3">
    <name type="scientific">Enterococcus quebecensis</name>
    <dbReference type="NCBI Taxonomy" id="903983"/>
    <lineage>
        <taxon>Bacteria</taxon>
        <taxon>Bacillati</taxon>
        <taxon>Bacillota</taxon>
        <taxon>Bacilli</taxon>
        <taxon>Lactobacillales</taxon>
        <taxon>Enterococcaceae</taxon>
        <taxon>Enterococcus</taxon>
    </lineage>
</organism>
<keyword evidence="2" id="KW-0808">Transferase</keyword>
<dbReference type="OrthoDB" id="9798081at2"/>
<dbReference type="Pfam" id="PF13302">
    <property type="entry name" value="Acetyltransf_3"/>
    <property type="match status" value="1"/>
</dbReference>
<evidence type="ECO:0000313" key="2">
    <source>
        <dbReference type="EMBL" id="OEG17318.1"/>
    </source>
</evidence>
<dbReference type="PANTHER" id="PTHR43792">
    <property type="entry name" value="GNAT FAMILY, PUTATIVE (AFU_ORTHOLOGUE AFUA_3G00765)-RELATED-RELATED"/>
    <property type="match status" value="1"/>
</dbReference>